<evidence type="ECO:0000313" key="3">
    <source>
        <dbReference type="Proteomes" id="UP001337723"/>
    </source>
</evidence>
<reference evidence="2 3" key="1">
    <citation type="submission" date="2023-01" db="EMBL/GenBank/DDBJ databases">
        <title>Complete genome sequence of Roseicyclus marinus strain Dej080120_10.</title>
        <authorList>
            <person name="Ueki S."/>
            <person name="Maruyama F."/>
        </authorList>
    </citation>
    <scope>NUCLEOTIDE SEQUENCE [LARGE SCALE GENOMIC DNA]</scope>
    <source>
        <strain evidence="2 3">Dej080120_10</strain>
    </source>
</reference>
<accession>A0AA48H6R7</accession>
<dbReference type="KEGG" id="rmai:MACH21_20120"/>
<sequence>MPRYEYKLVPAPQKASRHKGLKGAANFAATLEDVMNAMGAKGWDYLRADILPEEVRKGLMSRTTTYRTLLVFRRALPEGAETPRARVEAPPLRREVAREDDAPAEEASLANLFAPAPEEGRKESGA</sequence>
<gene>
    <name evidence="2" type="ORF">MACH21_20120</name>
</gene>
<organism evidence="2 3">
    <name type="scientific">Roseicyclus marinus</name>
    <dbReference type="NCBI Taxonomy" id="2161673"/>
    <lineage>
        <taxon>Bacteria</taxon>
        <taxon>Pseudomonadati</taxon>
        <taxon>Pseudomonadota</taxon>
        <taxon>Alphaproteobacteria</taxon>
        <taxon>Rhodobacterales</taxon>
        <taxon>Roseobacteraceae</taxon>
        <taxon>Roseicyclus</taxon>
    </lineage>
</organism>
<evidence type="ECO:0000313" key="2">
    <source>
        <dbReference type="EMBL" id="BDW85835.1"/>
    </source>
</evidence>
<proteinExistence type="predicted"/>
<keyword evidence="3" id="KW-1185">Reference proteome</keyword>
<feature type="region of interest" description="Disordered" evidence="1">
    <location>
        <begin position="80"/>
        <end position="126"/>
    </location>
</feature>
<dbReference type="Proteomes" id="UP001337723">
    <property type="component" value="Chromosome"/>
</dbReference>
<dbReference type="AlphaFoldDB" id="A0AA48H6R7"/>
<dbReference type="RefSeq" id="WP_338271660.1">
    <property type="nucleotide sequence ID" value="NZ_AP027266.1"/>
</dbReference>
<feature type="compositionally biased region" description="Basic and acidic residues" evidence="1">
    <location>
        <begin position="81"/>
        <end position="101"/>
    </location>
</feature>
<name>A0AA48H6R7_9RHOB</name>
<protein>
    <submittedName>
        <fullName evidence="2">DUF4177 domain-containing protein</fullName>
    </submittedName>
</protein>
<evidence type="ECO:0000256" key="1">
    <source>
        <dbReference type="SAM" id="MobiDB-lite"/>
    </source>
</evidence>
<dbReference type="EMBL" id="AP027266">
    <property type="protein sequence ID" value="BDW85835.1"/>
    <property type="molecule type" value="Genomic_DNA"/>
</dbReference>